<reference evidence="4" key="3">
    <citation type="submission" date="2025-04" db="UniProtKB">
        <authorList>
            <consortium name="RefSeq"/>
        </authorList>
    </citation>
    <scope>IDENTIFICATION</scope>
    <source>
        <strain evidence="4">CBS 304.34</strain>
    </source>
</reference>
<dbReference type="OrthoDB" id="1162399at2759"/>
<accession>A0A6A6YIF5</accession>
<feature type="region of interest" description="Disordered" evidence="1">
    <location>
        <begin position="385"/>
        <end position="589"/>
    </location>
</feature>
<evidence type="ECO:0000313" key="4">
    <source>
        <dbReference type="RefSeq" id="XP_033575596.1"/>
    </source>
</evidence>
<feature type="compositionally biased region" description="Polar residues" evidence="1">
    <location>
        <begin position="223"/>
        <end position="234"/>
    </location>
</feature>
<evidence type="ECO:0000313" key="2">
    <source>
        <dbReference type="EMBL" id="KAF2808632.1"/>
    </source>
</evidence>
<sequence length="589" mass="64381">MTLSAKYQRFLASPSAGALADSAAIHYITTLVTVNDAAGIVKHLSAQDKQLKKKGEKVLSSIESSNGLCVDVETTIEFISGGGAYLPGLDDNFLSDRIVTFPVVHIVQFDAQRQIEQIRLYWDQGSLLKQIDVIGARARNWPIRDGKDQTRLISLSAAAAGSPPPSAASSRRSTASKDSASVEITSGNPRAGSREGRSRSSVSATGDPHASLSLFQPRDVNVPSASYSKSNAPRATSAKPPPREWSELFAGEENVAPSPAQSTAYSSPRKNGIPAKAGAGKNFKPSRLFEEDEDAAHTPVKERGIKTNKQKYNHFNIGDAEDDTPKAAVKTSPVGKSKHFSQWDFEDFVTPEKVKEKIPAQAVRHFGWSDDEDVESPIKRPIVHKARPLDPHFQFDDSNTPAADKKKHVSGKGTLQNAGMGLYRDHVVHQAEDDGFEDDDKPVSRGDNKRSLGDVTHTINNEIRKKDFGPQWEMRDDSPVPVKVAPAGENGNGTAEKKAPIERHQTEDRKAQIKGLESHWGLYEDSPEQAKKENVKFNKERGIKSTGDGMGGRKDAGRQWGIGNEGDDYEAVRPKGGKKEEESKGFWDF</sequence>
<evidence type="ECO:0008006" key="5">
    <source>
        <dbReference type="Google" id="ProtNLM"/>
    </source>
</evidence>
<proteinExistence type="predicted"/>
<evidence type="ECO:0000256" key="1">
    <source>
        <dbReference type="SAM" id="MobiDB-lite"/>
    </source>
</evidence>
<feature type="compositionally biased region" description="Basic and acidic residues" evidence="1">
    <location>
        <begin position="570"/>
        <end position="589"/>
    </location>
</feature>
<gene>
    <name evidence="2 4" type="ORF">BDZ99DRAFT_522162</name>
</gene>
<feature type="compositionally biased region" description="Basic and acidic residues" evidence="1">
    <location>
        <begin position="423"/>
        <end position="432"/>
    </location>
</feature>
<dbReference type="AlphaFoldDB" id="A0A6A6YIF5"/>
<feature type="compositionally biased region" description="Basic and acidic residues" evidence="1">
    <location>
        <begin position="295"/>
        <end position="305"/>
    </location>
</feature>
<organism evidence="2">
    <name type="scientific">Mytilinidion resinicola</name>
    <dbReference type="NCBI Taxonomy" id="574789"/>
    <lineage>
        <taxon>Eukaryota</taxon>
        <taxon>Fungi</taxon>
        <taxon>Dikarya</taxon>
        <taxon>Ascomycota</taxon>
        <taxon>Pezizomycotina</taxon>
        <taxon>Dothideomycetes</taxon>
        <taxon>Pleosporomycetidae</taxon>
        <taxon>Mytilinidiales</taxon>
        <taxon>Mytilinidiaceae</taxon>
        <taxon>Mytilinidion</taxon>
    </lineage>
</organism>
<evidence type="ECO:0000313" key="3">
    <source>
        <dbReference type="Proteomes" id="UP000504636"/>
    </source>
</evidence>
<dbReference type="RefSeq" id="XP_033575596.1">
    <property type="nucleotide sequence ID" value="XM_033725686.1"/>
</dbReference>
<reference evidence="4" key="2">
    <citation type="submission" date="2020-04" db="EMBL/GenBank/DDBJ databases">
        <authorList>
            <consortium name="NCBI Genome Project"/>
        </authorList>
    </citation>
    <scope>NUCLEOTIDE SEQUENCE</scope>
    <source>
        <strain evidence="4">CBS 304.34</strain>
    </source>
</reference>
<reference evidence="2 4" key="1">
    <citation type="journal article" date="2020" name="Stud. Mycol.">
        <title>101 Dothideomycetes genomes: a test case for predicting lifestyles and emergence of pathogens.</title>
        <authorList>
            <person name="Haridas S."/>
            <person name="Albert R."/>
            <person name="Binder M."/>
            <person name="Bloem J."/>
            <person name="Labutti K."/>
            <person name="Salamov A."/>
            <person name="Andreopoulos B."/>
            <person name="Baker S."/>
            <person name="Barry K."/>
            <person name="Bills G."/>
            <person name="Bluhm B."/>
            <person name="Cannon C."/>
            <person name="Castanera R."/>
            <person name="Culley D."/>
            <person name="Daum C."/>
            <person name="Ezra D."/>
            <person name="Gonzalez J."/>
            <person name="Henrissat B."/>
            <person name="Kuo A."/>
            <person name="Liang C."/>
            <person name="Lipzen A."/>
            <person name="Lutzoni F."/>
            <person name="Magnuson J."/>
            <person name="Mondo S."/>
            <person name="Nolan M."/>
            <person name="Ohm R."/>
            <person name="Pangilinan J."/>
            <person name="Park H.-J."/>
            <person name="Ramirez L."/>
            <person name="Alfaro M."/>
            <person name="Sun H."/>
            <person name="Tritt A."/>
            <person name="Yoshinaga Y."/>
            <person name="Zwiers L.-H."/>
            <person name="Turgeon B."/>
            <person name="Goodwin S."/>
            <person name="Spatafora J."/>
            <person name="Crous P."/>
            <person name="Grigoriev I."/>
        </authorList>
    </citation>
    <scope>NUCLEOTIDE SEQUENCE</scope>
    <source>
        <strain evidence="2 4">CBS 304.34</strain>
    </source>
</reference>
<keyword evidence="3" id="KW-1185">Reference proteome</keyword>
<feature type="compositionally biased region" description="Basic and acidic residues" evidence="1">
    <location>
        <begin position="528"/>
        <end position="543"/>
    </location>
</feature>
<feature type="region of interest" description="Disordered" evidence="1">
    <location>
        <begin position="157"/>
        <end position="336"/>
    </location>
</feature>
<feature type="compositionally biased region" description="Low complexity" evidence="1">
    <location>
        <begin position="157"/>
        <end position="181"/>
    </location>
</feature>
<dbReference type="EMBL" id="MU003703">
    <property type="protein sequence ID" value="KAF2808632.1"/>
    <property type="molecule type" value="Genomic_DNA"/>
</dbReference>
<feature type="compositionally biased region" description="Basic and acidic residues" evidence="1">
    <location>
        <begin position="441"/>
        <end position="452"/>
    </location>
</feature>
<feature type="compositionally biased region" description="Basic and acidic residues" evidence="1">
    <location>
        <begin position="462"/>
        <end position="478"/>
    </location>
</feature>
<feature type="compositionally biased region" description="Polar residues" evidence="1">
    <location>
        <begin position="259"/>
        <end position="269"/>
    </location>
</feature>
<name>A0A6A6YIF5_9PEZI</name>
<dbReference type="Proteomes" id="UP000504636">
    <property type="component" value="Unplaced"/>
</dbReference>
<feature type="compositionally biased region" description="Basic and acidic residues" evidence="1">
    <location>
        <begin position="495"/>
        <end position="511"/>
    </location>
</feature>
<dbReference type="GeneID" id="54466579"/>
<protein>
    <recommendedName>
        <fullName evidence="5">NTF2-like protein</fullName>
    </recommendedName>
</protein>